<comment type="function">
    <text evidence="3">Catalyzes the NAD-dependent oxidative cleavage of spermidine and the subsequent transfer of the butylamine moiety of spermidine to the epsilon-amino group of a specific lysine residue of the eIF-5A precursor protein to form the intermediate deoxyhypusine residue.</text>
</comment>
<dbReference type="Proteomes" id="UP001150907">
    <property type="component" value="Unassembled WGS sequence"/>
</dbReference>
<comment type="pathway">
    <text evidence="4">Protein modification; eIF5A hypusination.</text>
</comment>
<evidence type="ECO:0000256" key="4">
    <source>
        <dbReference type="ARBA" id="ARBA00005041"/>
    </source>
</evidence>
<evidence type="ECO:0000256" key="8">
    <source>
        <dbReference type="ARBA" id="ARBA00023027"/>
    </source>
</evidence>
<comment type="catalytic activity">
    <reaction evidence="1">
        <text>[eIF5A protein]-L-lysine + spermidine = [eIF5A protein]-deoxyhypusine + propane-1,3-diamine</text>
        <dbReference type="Rhea" id="RHEA:33299"/>
        <dbReference type="Rhea" id="RHEA-COMP:10143"/>
        <dbReference type="Rhea" id="RHEA-COMP:10144"/>
        <dbReference type="ChEBI" id="CHEBI:29969"/>
        <dbReference type="ChEBI" id="CHEBI:57484"/>
        <dbReference type="ChEBI" id="CHEBI:57834"/>
        <dbReference type="ChEBI" id="CHEBI:82657"/>
        <dbReference type="EC" id="2.5.1.46"/>
    </reaction>
</comment>
<evidence type="ECO:0000256" key="1">
    <source>
        <dbReference type="ARBA" id="ARBA00000952"/>
    </source>
</evidence>
<dbReference type="FunFam" id="3.40.910.10:FF:000001">
    <property type="entry name" value="Probable deoxyhypusine synthase"/>
    <property type="match status" value="1"/>
</dbReference>
<keyword evidence="11" id="KW-1185">Reference proteome</keyword>
<comment type="cofactor">
    <cofactor evidence="2">
        <name>NAD(+)</name>
        <dbReference type="ChEBI" id="CHEBI:57540"/>
    </cofactor>
</comment>
<dbReference type="GO" id="GO:0034038">
    <property type="term" value="F:deoxyhypusine synthase activity"/>
    <property type="evidence" value="ECO:0007669"/>
    <property type="project" value="UniProtKB-EC"/>
</dbReference>
<evidence type="ECO:0000256" key="6">
    <source>
        <dbReference type="ARBA" id="ARBA00012683"/>
    </source>
</evidence>
<evidence type="ECO:0000313" key="10">
    <source>
        <dbReference type="EMBL" id="KAJ2005781.1"/>
    </source>
</evidence>
<evidence type="ECO:0000256" key="7">
    <source>
        <dbReference type="ARBA" id="ARBA00022679"/>
    </source>
</evidence>
<dbReference type="InterPro" id="IPR036982">
    <property type="entry name" value="Deoxyhypusine_synthase_sf"/>
</dbReference>
<proteinExistence type="inferred from homology"/>
<keyword evidence="9" id="KW-0386">Hypusine biosynthesis</keyword>
<name>A0A9W8BL89_9FUNG</name>
<dbReference type="PANTHER" id="PTHR11703:SF0">
    <property type="entry name" value="DEOXYHYPUSINE SYNTHASE"/>
    <property type="match status" value="1"/>
</dbReference>
<comment type="caution">
    <text evidence="10">The sequence shown here is derived from an EMBL/GenBank/DDBJ whole genome shotgun (WGS) entry which is preliminary data.</text>
</comment>
<dbReference type="PANTHER" id="PTHR11703">
    <property type="entry name" value="DEOXYHYPUSINE SYNTHASE"/>
    <property type="match status" value="1"/>
</dbReference>
<evidence type="ECO:0000256" key="2">
    <source>
        <dbReference type="ARBA" id="ARBA00001911"/>
    </source>
</evidence>
<keyword evidence="8" id="KW-0520">NAD</keyword>
<dbReference type="GO" id="GO:0005737">
    <property type="term" value="C:cytoplasm"/>
    <property type="evidence" value="ECO:0007669"/>
    <property type="project" value="TreeGrafter"/>
</dbReference>
<evidence type="ECO:0000313" key="11">
    <source>
        <dbReference type="Proteomes" id="UP001150907"/>
    </source>
</evidence>
<evidence type="ECO:0000256" key="9">
    <source>
        <dbReference type="ARBA" id="ARBA00023256"/>
    </source>
</evidence>
<dbReference type="SUPFAM" id="SSF52467">
    <property type="entry name" value="DHS-like NAD/FAD-binding domain"/>
    <property type="match status" value="1"/>
</dbReference>
<evidence type="ECO:0000256" key="5">
    <source>
        <dbReference type="ARBA" id="ARBA00009892"/>
    </source>
</evidence>
<keyword evidence="7 10" id="KW-0808">Transferase</keyword>
<dbReference type="EC" id="2.5.1.46" evidence="6"/>
<dbReference type="Pfam" id="PF01916">
    <property type="entry name" value="DS"/>
    <property type="match status" value="1"/>
</dbReference>
<protein>
    <recommendedName>
        <fullName evidence="6">deoxyhypusine synthase</fullName>
        <ecNumber evidence="6">2.5.1.46</ecNumber>
    </recommendedName>
</protein>
<dbReference type="NCBIfam" id="TIGR00321">
    <property type="entry name" value="dhys"/>
    <property type="match status" value="1"/>
</dbReference>
<comment type="similarity">
    <text evidence="5">Belongs to the deoxyhypusine synthase family.</text>
</comment>
<dbReference type="InterPro" id="IPR002773">
    <property type="entry name" value="Deoxyhypusine_synthase"/>
</dbReference>
<evidence type="ECO:0000256" key="3">
    <source>
        <dbReference type="ARBA" id="ARBA00002823"/>
    </source>
</evidence>
<dbReference type="Gene3D" id="3.40.910.10">
    <property type="entry name" value="Deoxyhypusine synthase"/>
    <property type="match status" value="1"/>
</dbReference>
<dbReference type="AlphaFoldDB" id="A0A9W8BL89"/>
<dbReference type="EMBL" id="JANBQF010000086">
    <property type="protein sequence ID" value="KAJ2005781.1"/>
    <property type="molecule type" value="Genomic_DNA"/>
</dbReference>
<sequence length="366" mass="40372">MPHPNEATQNSQIGVPAIASAAVLTVSAQVPEGTKSIRGYDFDNGVDYNALLKSYATTGFQAASFSHAVDIVNNMRAWRLADEPIKVDDQEEERDPEYRRNVKCKVFLGYTSNLISCGIRETIKYLVKNKMVDVIVSTAGGVEEDFIKCLAPTYVGEFVNQGREMRSKGLNRIGNLIVPNDNYCKFEEWVMPILDQMLAEQKSDGVVWTPSKIISRLGKEINHPDSIYYWAYKNNIPVYCPAITDGSLGDMIYFHSFRNPGFVVDLVQDIRGINSQAVYAKKTGMIILGGGLIKHHICNANLMRNGADFAVFINTAQEFDGSDAGARPDEAVSWGKIKADAESVKVYAEASLVFPLLVAQTFASGS</sequence>
<reference evidence="10" key="1">
    <citation type="submission" date="2022-07" db="EMBL/GenBank/DDBJ databases">
        <title>Phylogenomic reconstructions and comparative analyses of Kickxellomycotina fungi.</title>
        <authorList>
            <person name="Reynolds N.K."/>
            <person name="Stajich J.E."/>
            <person name="Barry K."/>
            <person name="Grigoriev I.V."/>
            <person name="Crous P."/>
            <person name="Smith M.E."/>
        </authorList>
    </citation>
    <scope>NUCLEOTIDE SEQUENCE</scope>
    <source>
        <strain evidence="10">IMI 214461</strain>
    </source>
</reference>
<dbReference type="OrthoDB" id="294378at2759"/>
<accession>A0A9W8BL89</accession>
<organism evidence="10 11">
    <name type="scientific">Coemansia thaxteri</name>
    <dbReference type="NCBI Taxonomy" id="2663907"/>
    <lineage>
        <taxon>Eukaryota</taxon>
        <taxon>Fungi</taxon>
        <taxon>Fungi incertae sedis</taxon>
        <taxon>Zoopagomycota</taxon>
        <taxon>Kickxellomycotina</taxon>
        <taxon>Kickxellomycetes</taxon>
        <taxon>Kickxellales</taxon>
        <taxon>Kickxellaceae</taxon>
        <taxon>Coemansia</taxon>
    </lineage>
</organism>
<dbReference type="InterPro" id="IPR029035">
    <property type="entry name" value="DHS-like_NAD/FAD-binding_dom"/>
</dbReference>
<gene>
    <name evidence="10" type="primary">DYS1</name>
    <name evidence="10" type="ORF">H4R26_001777</name>
</gene>